<keyword evidence="3" id="KW-1185">Reference proteome</keyword>
<feature type="transmembrane region" description="Helical" evidence="1">
    <location>
        <begin position="95"/>
        <end position="118"/>
    </location>
</feature>
<dbReference type="Proteomes" id="UP000469194">
    <property type="component" value="Unassembled WGS sequence"/>
</dbReference>
<feature type="transmembrane region" description="Helical" evidence="1">
    <location>
        <begin position="124"/>
        <end position="143"/>
    </location>
</feature>
<dbReference type="EMBL" id="WHZW01000037">
    <property type="protein sequence ID" value="NEG90616.1"/>
    <property type="molecule type" value="Genomic_DNA"/>
</dbReference>
<keyword evidence="1" id="KW-0812">Transmembrane</keyword>
<evidence type="ECO:0000313" key="2">
    <source>
        <dbReference type="EMBL" id="NEG90616.1"/>
    </source>
</evidence>
<evidence type="ECO:0000313" key="3">
    <source>
        <dbReference type="Proteomes" id="UP000469194"/>
    </source>
</evidence>
<dbReference type="RefSeq" id="WP_163233028.1">
    <property type="nucleotide sequence ID" value="NZ_WHZW01000037.1"/>
</dbReference>
<feature type="transmembrane region" description="Helical" evidence="1">
    <location>
        <begin position="62"/>
        <end position="83"/>
    </location>
</feature>
<accession>A0A6N9Z864</accession>
<sequence>MTDGEKRMMLRYKTCTWSFVVLGFCLDGYQVIIKIAQSSSIETLFGNVRKAVIEIPCFGSDAGCGLLLGVLGVAAGIAVGIAVDDSSVVRHKSKFMARALLIVTIGASLWSGMMIMSALANGQYLYMLFIVVLCFTLPYFYGVSESSAFLRMLVKVKEEELREMRNKYGELETDFAVKNDLLIRNVEYGILIVISWVTFSWVASLAVLYRSDWVGWLVGMSCVVVSLILIHFFNRYIQFAKTELPVLTRSIFLSFLKYHSISCLLQFL</sequence>
<feature type="transmembrane region" description="Helical" evidence="1">
    <location>
        <begin position="213"/>
        <end position="234"/>
    </location>
</feature>
<keyword evidence="1" id="KW-0472">Membrane</keyword>
<evidence type="ECO:0000256" key="1">
    <source>
        <dbReference type="SAM" id="Phobius"/>
    </source>
</evidence>
<name>A0A6N9Z864_9BIFI</name>
<organism evidence="2 3">
    <name type="scientific">Bifidobacterium aerophilum</name>
    <dbReference type="NCBI Taxonomy" id="1798155"/>
    <lineage>
        <taxon>Bacteria</taxon>
        <taxon>Bacillati</taxon>
        <taxon>Actinomycetota</taxon>
        <taxon>Actinomycetes</taxon>
        <taxon>Bifidobacteriales</taxon>
        <taxon>Bifidobacteriaceae</taxon>
        <taxon>Bifidobacterium</taxon>
    </lineage>
</organism>
<keyword evidence="1" id="KW-1133">Transmembrane helix</keyword>
<reference evidence="2 3" key="1">
    <citation type="submission" date="2019-10" db="EMBL/GenBank/DDBJ databases">
        <title>Bifidobacterium from non-human primates.</title>
        <authorList>
            <person name="Modesto M."/>
        </authorList>
    </citation>
    <scope>NUCLEOTIDE SEQUENCE [LARGE SCALE GENOMIC DNA]</scope>
    <source>
        <strain evidence="2 3">TRE17</strain>
    </source>
</reference>
<dbReference type="AlphaFoldDB" id="A0A6N9Z864"/>
<feature type="transmembrane region" description="Helical" evidence="1">
    <location>
        <begin position="188"/>
        <end position="207"/>
    </location>
</feature>
<comment type="caution">
    <text evidence="2">The sequence shown here is derived from an EMBL/GenBank/DDBJ whole genome shotgun (WGS) entry which is preliminary data.</text>
</comment>
<proteinExistence type="predicted"/>
<protein>
    <submittedName>
        <fullName evidence="2">Uncharacterized protein</fullName>
    </submittedName>
</protein>
<gene>
    <name evidence="2" type="ORF">GFD25_11650</name>
</gene>